<name>A0AAN8E951_9EURO</name>
<keyword evidence="6" id="KW-1185">Reference proteome</keyword>
<evidence type="ECO:0000313" key="6">
    <source>
        <dbReference type="Proteomes" id="UP001316803"/>
    </source>
</evidence>
<keyword evidence="3" id="KW-0812">Transmembrane</keyword>
<feature type="transmembrane region" description="Helical" evidence="3">
    <location>
        <begin position="266"/>
        <end position="287"/>
    </location>
</feature>
<evidence type="ECO:0000313" key="5">
    <source>
        <dbReference type="EMBL" id="KAK5948100.1"/>
    </source>
</evidence>
<dbReference type="PANTHER" id="PTHR12203">
    <property type="entry name" value="KDEL LYS-ASP-GLU-LEU CONTAINING - RELATED"/>
    <property type="match status" value="1"/>
</dbReference>
<feature type="domain" description="Glycosyl transferase CAP10" evidence="4">
    <location>
        <begin position="680"/>
        <end position="986"/>
    </location>
</feature>
<comment type="caution">
    <text evidence="5">The sequence shown here is derived from an EMBL/GenBank/DDBJ whole genome shotgun (WGS) entry which is preliminary data.</text>
</comment>
<feature type="transmembrane region" description="Helical" evidence="3">
    <location>
        <begin position="190"/>
        <end position="210"/>
    </location>
</feature>
<keyword evidence="3" id="KW-1133">Transmembrane helix</keyword>
<gene>
    <name evidence="5" type="ORF">OHC33_010848</name>
</gene>
<comment type="similarity">
    <text evidence="1">Belongs to the glycosyltransferase 90 family.</text>
</comment>
<dbReference type="GO" id="GO:0016740">
    <property type="term" value="F:transferase activity"/>
    <property type="evidence" value="ECO:0007669"/>
    <property type="project" value="UniProtKB-KW"/>
</dbReference>
<dbReference type="InterPro" id="IPR006598">
    <property type="entry name" value="CAP10"/>
</dbReference>
<dbReference type="AlphaFoldDB" id="A0AAN8E951"/>
<feature type="transmembrane region" description="Helical" evidence="3">
    <location>
        <begin position="122"/>
        <end position="147"/>
    </location>
</feature>
<evidence type="ECO:0000259" key="4">
    <source>
        <dbReference type="SMART" id="SM00672"/>
    </source>
</evidence>
<evidence type="ECO:0000256" key="3">
    <source>
        <dbReference type="SAM" id="Phobius"/>
    </source>
</evidence>
<feature type="transmembrane region" description="Helical" evidence="3">
    <location>
        <begin position="230"/>
        <end position="254"/>
    </location>
</feature>
<feature type="transmembrane region" description="Helical" evidence="3">
    <location>
        <begin position="399"/>
        <end position="416"/>
    </location>
</feature>
<dbReference type="PANTHER" id="PTHR12203:SF35">
    <property type="entry name" value="PROTEIN O-GLUCOSYLTRANSFERASE 1"/>
    <property type="match status" value="1"/>
</dbReference>
<feature type="transmembrane region" description="Helical" evidence="3">
    <location>
        <begin position="93"/>
        <end position="116"/>
    </location>
</feature>
<dbReference type="InterPro" id="IPR051091">
    <property type="entry name" value="O-Glucosyltr/Glycosyltrsf_90"/>
</dbReference>
<evidence type="ECO:0000256" key="1">
    <source>
        <dbReference type="ARBA" id="ARBA00010118"/>
    </source>
</evidence>
<evidence type="ECO:0000256" key="2">
    <source>
        <dbReference type="ARBA" id="ARBA00022679"/>
    </source>
</evidence>
<dbReference type="Pfam" id="PF05686">
    <property type="entry name" value="Glyco_transf_90"/>
    <property type="match status" value="1"/>
</dbReference>
<protein>
    <recommendedName>
        <fullName evidence="4">Glycosyl transferase CAP10 domain-containing protein</fullName>
    </recommendedName>
</protein>
<dbReference type="EMBL" id="JAKLMC020000053">
    <property type="protein sequence ID" value="KAK5948100.1"/>
    <property type="molecule type" value="Genomic_DNA"/>
</dbReference>
<feature type="transmembrane region" description="Helical" evidence="3">
    <location>
        <begin position="333"/>
        <end position="354"/>
    </location>
</feature>
<feature type="transmembrane region" description="Helical" evidence="3">
    <location>
        <begin position="360"/>
        <end position="379"/>
    </location>
</feature>
<sequence length="994" mass="111244">MAGLLGVLCYTVSCLTASILAYSPSSILATDRPVHLAILTLVCSALSLLVIAKRSQFKRNVDSGHRGDYVSIPLKELRDGDAKVAKEKQRIHSYALTSSALFAIVLVATVALTVRVDVQRRLLLVSECATRSVEVWLPFLIAVYDALRFQKRQDVRAIEEDDDDEDLGSTAYQDFAQSLKRSLLSSPWRYVPTAFLLSLGCHLVAGLWLSSESSHVCPISSSDVVVVPRLQWLALLLDTSLAIASLELAIGGMLPSTPILSIPISWAAVLTLSAGVWSIIAAVVIATQPENHAWLFMEHEPSPVGSILSLVCQALLLATFCISTLYSVMNLGLLHISMALLALLTMIPGIRFIWSARRPYPPISSLNLTWSFAIIYLAWSLYSRTRRAMHASESPPSTLRRVIIFAVFALLLYPGLMKSNTVHFHPIDLLMYDAQNKYLGYLNYAASSSNIAEAVHTYQERYQDNPPPGFDVWFEFARNRSVWVTDEFNQIYNDLLPFRAIQPADLRQHTWDMVSNPWNEISGITIRGGVAQVQENVIPTHRWMLEGVVSILESFSQHLPDMDLAFNLNDESRVALPFSDLRRLENKALRTGFGKSASFSTDRASGWKDIPPEPISDTIFENWSFANTFQEWAALTCPSSSAAHRGLSPLFKSQLCLDCAADHSLGQFVSNWSIAADPCHQPDLANLHGFYLSPAAFKATHQLRPVFSQSKVRGFNDILYPSAWNYMDKVAYSPTNTSSADRPAFPDPPYKEKVSSLYWRGATSEGVSTGQGAWRGMTRQRMVHMANNLTMSQHDGVTLLLPDTRHPERYTYTTLPGASLPDIGLATDVSFVDGIARCGGRDCEAQEQEFGSATPDDFQSHWKYKYLIDLDGAGFSGRFLPFLQSHSLPLKAALFREWYDSRLIPWLHFVPLDLRLHGLWSTLAYFAGVHGTDADGRTWDWNGHQREAELIAESGREWSRKVLTKADMEVYFFRLLLEWGRLTDDRRDELGFVL</sequence>
<dbReference type="SMART" id="SM00672">
    <property type="entry name" value="CAP10"/>
    <property type="match status" value="1"/>
</dbReference>
<accession>A0AAN8E951</accession>
<keyword evidence="2" id="KW-0808">Transferase</keyword>
<dbReference type="Proteomes" id="UP001316803">
    <property type="component" value="Unassembled WGS sequence"/>
</dbReference>
<organism evidence="5 6">
    <name type="scientific">Knufia fluminis</name>
    <dbReference type="NCBI Taxonomy" id="191047"/>
    <lineage>
        <taxon>Eukaryota</taxon>
        <taxon>Fungi</taxon>
        <taxon>Dikarya</taxon>
        <taxon>Ascomycota</taxon>
        <taxon>Pezizomycotina</taxon>
        <taxon>Eurotiomycetes</taxon>
        <taxon>Chaetothyriomycetidae</taxon>
        <taxon>Chaetothyriales</taxon>
        <taxon>Trichomeriaceae</taxon>
        <taxon>Knufia</taxon>
    </lineage>
</organism>
<feature type="transmembrane region" description="Helical" evidence="3">
    <location>
        <begin position="307"/>
        <end position="326"/>
    </location>
</feature>
<feature type="transmembrane region" description="Helical" evidence="3">
    <location>
        <begin position="33"/>
        <end position="52"/>
    </location>
</feature>
<reference evidence="5 6" key="1">
    <citation type="submission" date="2022-12" db="EMBL/GenBank/DDBJ databases">
        <title>Genomic features and morphological characterization of a novel Knufia sp. strain isolated from spacecraft assembly facility.</title>
        <authorList>
            <person name="Teixeira M."/>
            <person name="Chander A.M."/>
            <person name="Stajich J.E."/>
            <person name="Venkateswaran K."/>
        </authorList>
    </citation>
    <scope>NUCLEOTIDE SEQUENCE [LARGE SCALE GENOMIC DNA]</scope>
    <source>
        <strain evidence="5 6">FJI-L2-BK-P2</strain>
    </source>
</reference>
<proteinExistence type="inferred from homology"/>
<keyword evidence="3" id="KW-0472">Membrane</keyword>